<feature type="region of interest" description="Disordered" evidence="3">
    <location>
        <begin position="1"/>
        <end position="33"/>
    </location>
</feature>
<dbReference type="Gene3D" id="2.70.150.10">
    <property type="entry name" value="Calcium-transporting ATPase, cytoplasmic transduction domain A"/>
    <property type="match status" value="1"/>
</dbReference>
<comment type="subcellular location">
    <subcellularLocation>
        <location evidence="1">Cell membrane</location>
        <topology evidence="1">Multi-pass membrane protein</topology>
    </subcellularLocation>
</comment>
<keyword evidence="6" id="KW-1185">Reference proteome</keyword>
<dbReference type="GO" id="GO:0005391">
    <property type="term" value="F:P-type sodium:potassium-exchanging transporter activity"/>
    <property type="evidence" value="ECO:0007669"/>
    <property type="project" value="TreeGrafter"/>
</dbReference>
<dbReference type="InterPro" id="IPR050510">
    <property type="entry name" value="Cation_transp_ATPase_P-type"/>
</dbReference>
<dbReference type="GO" id="GO:1902600">
    <property type="term" value="P:proton transmembrane transport"/>
    <property type="evidence" value="ECO:0007669"/>
    <property type="project" value="TreeGrafter"/>
</dbReference>
<evidence type="ECO:0000256" key="3">
    <source>
        <dbReference type="SAM" id="MobiDB-lite"/>
    </source>
</evidence>
<dbReference type="GO" id="GO:0006883">
    <property type="term" value="P:intracellular sodium ion homeostasis"/>
    <property type="evidence" value="ECO:0007669"/>
    <property type="project" value="TreeGrafter"/>
</dbReference>
<dbReference type="PANTHER" id="PTHR43294">
    <property type="entry name" value="SODIUM/POTASSIUM-TRANSPORTING ATPASE SUBUNIT ALPHA"/>
    <property type="match status" value="1"/>
</dbReference>
<dbReference type="GO" id="GO:0030007">
    <property type="term" value="P:intracellular potassium ion homeostasis"/>
    <property type="evidence" value="ECO:0007669"/>
    <property type="project" value="TreeGrafter"/>
</dbReference>
<dbReference type="GO" id="GO:1990573">
    <property type="term" value="P:potassium ion import across plasma membrane"/>
    <property type="evidence" value="ECO:0007669"/>
    <property type="project" value="TreeGrafter"/>
</dbReference>
<dbReference type="EMBL" id="JARIHO010000035">
    <property type="protein sequence ID" value="KAJ7331456.1"/>
    <property type="molecule type" value="Genomic_DNA"/>
</dbReference>
<dbReference type="Gene3D" id="1.20.1110.10">
    <property type="entry name" value="Calcium-transporting ATPase, transmembrane domain"/>
    <property type="match status" value="2"/>
</dbReference>
<gene>
    <name evidence="5" type="ORF">DFH08DRAFT_814762</name>
</gene>
<evidence type="ECO:0000313" key="6">
    <source>
        <dbReference type="Proteomes" id="UP001218218"/>
    </source>
</evidence>
<dbReference type="GO" id="GO:0036376">
    <property type="term" value="P:sodium ion export across plasma membrane"/>
    <property type="evidence" value="ECO:0007669"/>
    <property type="project" value="TreeGrafter"/>
</dbReference>
<dbReference type="Proteomes" id="UP001218218">
    <property type="component" value="Unassembled WGS sequence"/>
</dbReference>
<feature type="compositionally biased region" description="Basic and acidic residues" evidence="3">
    <location>
        <begin position="1"/>
        <end position="13"/>
    </location>
</feature>
<organism evidence="5 6">
    <name type="scientific">Mycena albidolilacea</name>
    <dbReference type="NCBI Taxonomy" id="1033008"/>
    <lineage>
        <taxon>Eukaryota</taxon>
        <taxon>Fungi</taxon>
        <taxon>Dikarya</taxon>
        <taxon>Basidiomycota</taxon>
        <taxon>Agaricomycotina</taxon>
        <taxon>Agaricomycetes</taxon>
        <taxon>Agaricomycetidae</taxon>
        <taxon>Agaricales</taxon>
        <taxon>Marasmiineae</taxon>
        <taxon>Mycenaceae</taxon>
        <taxon>Mycena</taxon>
    </lineage>
</organism>
<sequence length="468" mass="50909">MDGHSDVQQDGRVKQTGRISPCPHGSVGSLRSKAPGLSGHIKVPIFIGRLRCILEVGSHRSGGQLCRFRFMKSAPDLASQTSIIVIQAVFNTWQDYSTGNIMASIAGLLPMDIFVKRDGEKFKLPAADLVLGDIVTITLGSKVPADLHILDVSSDLCFDWSILPGESNDAAATLDCTDKNYCVSVAVAFIPGLPQSHRLFDEYVLTFLAIEGLPVCVTLSLTIIAHAMRSNSILCKSLMTIESLGAIDFIASQWDLNVCTSLYSLTCLTAVKCYSGTTQYIDPRCFGHAVFSRDRMHTSGKYGRIRANMGHYVDRAEIRMNTYSSHQILIQKYVGPRRGYGSEAGRKIAFEVSTAADNPDNPAPSNAPPTRGRGRGRGRGIGGRGGNSRRGGKHQGKEYAESHGQKWGWFRGINDGIKTLEDSDTEIPADAPAEGIYAVPLWKDHSAPSSPLPITRFTPVMQKYPTSC</sequence>
<feature type="region of interest" description="Disordered" evidence="3">
    <location>
        <begin position="352"/>
        <end position="402"/>
    </location>
</feature>
<evidence type="ECO:0000313" key="5">
    <source>
        <dbReference type="EMBL" id="KAJ7331456.1"/>
    </source>
</evidence>
<protein>
    <submittedName>
        <fullName evidence="5">E1-E2 ATPase-domain-containing protein</fullName>
    </submittedName>
</protein>
<feature type="compositionally biased region" description="Gly residues" evidence="3">
    <location>
        <begin position="379"/>
        <end position="389"/>
    </location>
</feature>
<dbReference type="GO" id="GO:0005886">
    <property type="term" value="C:plasma membrane"/>
    <property type="evidence" value="ECO:0007669"/>
    <property type="project" value="UniProtKB-SubCell"/>
</dbReference>
<dbReference type="PANTHER" id="PTHR43294:SF21">
    <property type="entry name" value="CATION TRANSPORTING ATPASE"/>
    <property type="match status" value="1"/>
</dbReference>
<feature type="domain" description="P-type ATPase A" evidence="4">
    <location>
        <begin position="115"/>
        <end position="169"/>
    </location>
</feature>
<dbReference type="InterPro" id="IPR059000">
    <property type="entry name" value="ATPase_P-type_domA"/>
</dbReference>
<dbReference type="SUPFAM" id="SSF81653">
    <property type="entry name" value="Calcium ATPase, transduction domain A"/>
    <property type="match status" value="1"/>
</dbReference>
<accession>A0AAD6ZQ98</accession>
<dbReference type="InterPro" id="IPR023298">
    <property type="entry name" value="ATPase_P-typ_TM_dom_sf"/>
</dbReference>
<keyword evidence="2" id="KW-1003">Cell membrane</keyword>
<evidence type="ECO:0000256" key="2">
    <source>
        <dbReference type="ARBA" id="ARBA00022475"/>
    </source>
</evidence>
<keyword evidence="2" id="KW-0472">Membrane</keyword>
<evidence type="ECO:0000256" key="1">
    <source>
        <dbReference type="ARBA" id="ARBA00004651"/>
    </source>
</evidence>
<comment type="caution">
    <text evidence="5">The sequence shown here is derived from an EMBL/GenBank/DDBJ whole genome shotgun (WGS) entry which is preliminary data.</text>
</comment>
<reference evidence="5" key="1">
    <citation type="submission" date="2023-03" db="EMBL/GenBank/DDBJ databases">
        <title>Massive genome expansion in bonnet fungi (Mycena s.s.) driven by repeated elements and novel gene families across ecological guilds.</title>
        <authorList>
            <consortium name="Lawrence Berkeley National Laboratory"/>
            <person name="Harder C.B."/>
            <person name="Miyauchi S."/>
            <person name="Viragh M."/>
            <person name="Kuo A."/>
            <person name="Thoen E."/>
            <person name="Andreopoulos B."/>
            <person name="Lu D."/>
            <person name="Skrede I."/>
            <person name="Drula E."/>
            <person name="Henrissat B."/>
            <person name="Morin E."/>
            <person name="Kohler A."/>
            <person name="Barry K."/>
            <person name="LaButti K."/>
            <person name="Morin E."/>
            <person name="Salamov A."/>
            <person name="Lipzen A."/>
            <person name="Mereny Z."/>
            <person name="Hegedus B."/>
            <person name="Baldrian P."/>
            <person name="Stursova M."/>
            <person name="Weitz H."/>
            <person name="Taylor A."/>
            <person name="Grigoriev I.V."/>
            <person name="Nagy L.G."/>
            <person name="Martin F."/>
            <person name="Kauserud H."/>
        </authorList>
    </citation>
    <scope>NUCLEOTIDE SEQUENCE</scope>
    <source>
        <strain evidence="5">CBHHK002</strain>
    </source>
</reference>
<evidence type="ECO:0000259" key="4">
    <source>
        <dbReference type="Pfam" id="PF00122"/>
    </source>
</evidence>
<name>A0AAD6ZQ98_9AGAR</name>
<dbReference type="AlphaFoldDB" id="A0AAD6ZQ98"/>
<dbReference type="Pfam" id="PF00122">
    <property type="entry name" value="E1-E2_ATPase"/>
    <property type="match status" value="1"/>
</dbReference>
<proteinExistence type="predicted"/>
<dbReference type="InterPro" id="IPR008250">
    <property type="entry name" value="ATPase_P-typ_transduc_dom_A_sf"/>
</dbReference>
<dbReference type="SUPFAM" id="SSF81665">
    <property type="entry name" value="Calcium ATPase, transmembrane domain M"/>
    <property type="match status" value="1"/>
</dbReference>